<dbReference type="Pfam" id="PF00815">
    <property type="entry name" value="Histidinol_dh"/>
    <property type="match status" value="1"/>
</dbReference>
<dbReference type="InterPro" id="IPR012131">
    <property type="entry name" value="Hstdl_DH"/>
</dbReference>
<proteinExistence type="predicted"/>
<dbReference type="GO" id="GO:0046872">
    <property type="term" value="F:metal ion binding"/>
    <property type="evidence" value="ECO:0007669"/>
    <property type="project" value="InterPro"/>
</dbReference>
<reference evidence="2" key="1">
    <citation type="journal article" date="2014" name="Front. Microbiol.">
        <title>High frequency of phylogenetically diverse reductive dehalogenase-homologous genes in deep subseafloor sedimentary metagenomes.</title>
        <authorList>
            <person name="Kawai M."/>
            <person name="Futagami T."/>
            <person name="Toyoda A."/>
            <person name="Takaki Y."/>
            <person name="Nishi S."/>
            <person name="Hori S."/>
            <person name="Arai W."/>
            <person name="Tsubouchi T."/>
            <person name="Morono Y."/>
            <person name="Uchiyama I."/>
            <person name="Ito T."/>
            <person name="Fujiyama A."/>
            <person name="Inagaki F."/>
            <person name="Takami H."/>
        </authorList>
    </citation>
    <scope>NUCLEOTIDE SEQUENCE</scope>
    <source>
        <strain evidence="2">Expedition CK06-06</strain>
    </source>
</reference>
<name>X1Q251_9ZZZZ</name>
<dbReference type="EMBL" id="BARV01044670">
    <property type="protein sequence ID" value="GAI62293.1"/>
    <property type="molecule type" value="Genomic_DNA"/>
</dbReference>
<dbReference type="Gene3D" id="3.40.50.1980">
    <property type="entry name" value="Nitrogenase molybdenum iron protein domain"/>
    <property type="match status" value="1"/>
</dbReference>
<dbReference type="GO" id="GO:0016616">
    <property type="term" value="F:oxidoreductase activity, acting on the CH-OH group of donors, NAD or NADP as acceptor"/>
    <property type="evidence" value="ECO:0007669"/>
    <property type="project" value="InterPro"/>
</dbReference>
<sequence>DKVDEEISLKLDKLKRSFIVAEVLDSGMIVLVDDIDQAVELVNLYAPEHHLNEEIYFFLPIR</sequence>
<evidence type="ECO:0000313" key="2">
    <source>
        <dbReference type="EMBL" id="GAI62293.1"/>
    </source>
</evidence>
<gene>
    <name evidence="2" type="ORF">S06H3_65958</name>
</gene>
<accession>X1Q251</accession>
<evidence type="ECO:0000256" key="1">
    <source>
        <dbReference type="ARBA" id="ARBA00023002"/>
    </source>
</evidence>
<dbReference type="GO" id="GO:0051287">
    <property type="term" value="F:NAD binding"/>
    <property type="evidence" value="ECO:0007669"/>
    <property type="project" value="InterPro"/>
</dbReference>
<feature type="non-terminal residue" evidence="2">
    <location>
        <position position="1"/>
    </location>
</feature>
<protein>
    <submittedName>
        <fullName evidence="2">Uncharacterized protein</fullName>
    </submittedName>
</protein>
<comment type="caution">
    <text evidence="2">The sequence shown here is derived from an EMBL/GenBank/DDBJ whole genome shotgun (WGS) entry which is preliminary data.</text>
</comment>
<dbReference type="AlphaFoldDB" id="X1Q251"/>
<organism evidence="2">
    <name type="scientific">marine sediment metagenome</name>
    <dbReference type="NCBI Taxonomy" id="412755"/>
    <lineage>
        <taxon>unclassified sequences</taxon>
        <taxon>metagenomes</taxon>
        <taxon>ecological metagenomes</taxon>
    </lineage>
</organism>
<keyword evidence="1" id="KW-0560">Oxidoreductase</keyword>